<gene>
    <name evidence="2" type="ORF">COU35_01430</name>
</gene>
<organism evidence="2 3">
    <name type="scientific">Candidatus Magasanikbacteria bacterium CG10_big_fil_rev_8_21_14_0_10_47_10</name>
    <dbReference type="NCBI Taxonomy" id="1974652"/>
    <lineage>
        <taxon>Bacteria</taxon>
        <taxon>Candidatus Magasanikiibacteriota</taxon>
    </lineage>
</organism>
<proteinExistence type="predicted"/>
<dbReference type="AlphaFoldDB" id="A0A2H0TT97"/>
<comment type="caution">
    <text evidence="2">The sequence shown here is derived from an EMBL/GenBank/DDBJ whole genome shotgun (WGS) entry which is preliminary data.</text>
</comment>
<dbReference type="Proteomes" id="UP000230154">
    <property type="component" value="Unassembled WGS sequence"/>
</dbReference>
<protein>
    <recommendedName>
        <fullName evidence="1">Bacterial spore germination immunoglobulin-like domain-containing protein</fullName>
    </recommendedName>
</protein>
<evidence type="ECO:0000313" key="2">
    <source>
        <dbReference type="EMBL" id="PIR74637.1"/>
    </source>
</evidence>
<accession>A0A2H0TT97</accession>
<name>A0A2H0TT97_9BACT</name>
<feature type="domain" description="Bacterial spore germination immunoglobulin-like" evidence="1">
    <location>
        <begin position="58"/>
        <end position="138"/>
    </location>
</feature>
<sequence>MSRYIWITAIVIVLLVALGLKQAPHEPPVVRPDEPASENVPAAMAEEGAPIVSPGGLISVTRPQQDAKIGSPLLVKGEVSSDDHSFALRLLDDNGAVLVEKKGSYEAAEGESKGTFGELLIFDALKSKTGLLRIVANESLDNEDALEIPVTFE</sequence>
<reference evidence="3" key="1">
    <citation type="submission" date="2017-09" db="EMBL/GenBank/DDBJ databases">
        <title>Depth-based differentiation of microbial function through sediment-hosted aquifers and enrichment of novel symbionts in the deep terrestrial subsurface.</title>
        <authorList>
            <person name="Probst A.J."/>
            <person name="Ladd B."/>
            <person name="Jarett J.K."/>
            <person name="Geller-Mcgrath D.E."/>
            <person name="Sieber C.M.K."/>
            <person name="Emerson J.B."/>
            <person name="Anantharaman K."/>
            <person name="Thomas B.C."/>
            <person name="Malmstrom R."/>
            <person name="Stieglmeier M."/>
            <person name="Klingl A."/>
            <person name="Woyke T."/>
            <person name="Ryan C.M."/>
            <person name="Banfield J.F."/>
        </authorList>
    </citation>
    <scope>NUCLEOTIDE SEQUENCE [LARGE SCALE GENOMIC DNA]</scope>
</reference>
<dbReference type="EMBL" id="PFCB01000013">
    <property type="protein sequence ID" value="PIR74637.1"/>
    <property type="molecule type" value="Genomic_DNA"/>
</dbReference>
<dbReference type="Pfam" id="PF10648">
    <property type="entry name" value="Gmad2"/>
    <property type="match status" value="1"/>
</dbReference>
<evidence type="ECO:0000313" key="3">
    <source>
        <dbReference type="Proteomes" id="UP000230154"/>
    </source>
</evidence>
<dbReference type="InterPro" id="IPR018911">
    <property type="entry name" value="Gmad2_Ig-like_dom"/>
</dbReference>
<evidence type="ECO:0000259" key="1">
    <source>
        <dbReference type="Pfam" id="PF10648"/>
    </source>
</evidence>